<sequence length="161" mass="18076">MRLFIATLIFGAAATVAQDPYKHPTTNDITRRTADLLQGILDDIYKGGLEHLEAKKSAYLCDLASKKGSVLGFVGGLEIESYWKNKLEEYLEKKCKPSTTEKKGSEEASSTSSKVRESPVITTSIRKPQQRLWQALREKRLQSQADPAAEVLERMRALRAY</sequence>
<proteinExistence type="predicted"/>
<dbReference type="EMBL" id="AZGY01000005">
    <property type="protein sequence ID" value="KZZ98740.1"/>
    <property type="molecule type" value="Genomic_DNA"/>
</dbReference>
<feature type="compositionally biased region" description="Basic and acidic residues" evidence="1">
    <location>
        <begin position="94"/>
        <end position="106"/>
    </location>
</feature>
<accession>A0A166PSE6</accession>
<reference evidence="3" key="1">
    <citation type="journal article" date="2016" name="Genome Biol. Evol.">
        <title>Divergent and convergent evolution of fungal pathogenicity.</title>
        <authorList>
            <person name="Shang Y."/>
            <person name="Xiao G."/>
            <person name="Zheng P."/>
            <person name="Cen K."/>
            <person name="Zhan S."/>
            <person name="Wang C."/>
        </authorList>
    </citation>
    <scope>NUCLEOTIDE SEQUENCE [LARGE SCALE GENOMIC DNA]</scope>
    <source>
        <strain evidence="3">RCEF 2490</strain>
    </source>
</reference>
<feature type="chain" id="PRO_5007878375" evidence="2">
    <location>
        <begin position="18"/>
        <end position="161"/>
    </location>
</feature>
<gene>
    <name evidence="3" type="ORF">AAL_03258</name>
</gene>
<dbReference type="Proteomes" id="UP000078544">
    <property type="component" value="Unassembled WGS sequence"/>
</dbReference>
<evidence type="ECO:0000256" key="2">
    <source>
        <dbReference type="SAM" id="SignalP"/>
    </source>
</evidence>
<evidence type="ECO:0000256" key="1">
    <source>
        <dbReference type="SAM" id="MobiDB-lite"/>
    </source>
</evidence>
<evidence type="ECO:0000313" key="3">
    <source>
        <dbReference type="EMBL" id="KZZ98740.1"/>
    </source>
</evidence>
<keyword evidence="2" id="KW-0732">Signal</keyword>
<evidence type="ECO:0000313" key="4">
    <source>
        <dbReference type="Proteomes" id="UP000078544"/>
    </source>
</evidence>
<feature type="signal peptide" evidence="2">
    <location>
        <begin position="1"/>
        <end position="17"/>
    </location>
</feature>
<dbReference type="STRING" id="1081109.A0A166PSE6"/>
<dbReference type="AlphaFoldDB" id="A0A166PSE6"/>
<organism evidence="3 4">
    <name type="scientific">Moelleriella libera RCEF 2490</name>
    <dbReference type="NCBI Taxonomy" id="1081109"/>
    <lineage>
        <taxon>Eukaryota</taxon>
        <taxon>Fungi</taxon>
        <taxon>Dikarya</taxon>
        <taxon>Ascomycota</taxon>
        <taxon>Pezizomycotina</taxon>
        <taxon>Sordariomycetes</taxon>
        <taxon>Hypocreomycetidae</taxon>
        <taxon>Hypocreales</taxon>
        <taxon>Clavicipitaceae</taxon>
        <taxon>Moelleriella</taxon>
    </lineage>
</organism>
<protein>
    <submittedName>
        <fullName evidence="3">Uncharacterized protein</fullName>
    </submittedName>
</protein>
<feature type="region of interest" description="Disordered" evidence="1">
    <location>
        <begin position="94"/>
        <end position="128"/>
    </location>
</feature>
<keyword evidence="4" id="KW-1185">Reference proteome</keyword>
<comment type="caution">
    <text evidence="3">The sequence shown here is derived from an EMBL/GenBank/DDBJ whole genome shotgun (WGS) entry which is preliminary data.</text>
</comment>
<name>A0A166PSE6_9HYPO</name>